<name>A0A451A1W8_9GAMM</name>
<accession>A0A451A1W8</accession>
<dbReference type="EMBL" id="CAADFX010000113">
    <property type="protein sequence ID" value="VFK60028.1"/>
    <property type="molecule type" value="Genomic_DNA"/>
</dbReference>
<evidence type="ECO:0000313" key="1">
    <source>
        <dbReference type="EMBL" id="VFK60028.1"/>
    </source>
</evidence>
<organism evidence="1">
    <name type="scientific">Candidatus Kentrum sp. TUN</name>
    <dbReference type="NCBI Taxonomy" id="2126343"/>
    <lineage>
        <taxon>Bacteria</taxon>
        <taxon>Pseudomonadati</taxon>
        <taxon>Pseudomonadota</taxon>
        <taxon>Gammaproteobacteria</taxon>
        <taxon>Candidatus Kentrum</taxon>
    </lineage>
</organism>
<dbReference type="AlphaFoldDB" id="A0A451A1W8"/>
<sequence length="100" mass="12091">MPAAARSVNRCPSGLSQAERFTRYIRRKAKDRRAKKRAKKKKVAVLLDEPSWIHWSFFPHKVLRKRYQSLLIEHLKERIQKSFAQICQTRSSWFFPNHRR</sequence>
<evidence type="ECO:0008006" key="2">
    <source>
        <dbReference type="Google" id="ProtNLM"/>
    </source>
</evidence>
<reference evidence="1" key="1">
    <citation type="submission" date="2019-02" db="EMBL/GenBank/DDBJ databases">
        <authorList>
            <person name="Gruber-Vodicka R. H."/>
            <person name="Seah K. B. B."/>
        </authorList>
    </citation>
    <scope>NUCLEOTIDE SEQUENCE</scope>
    <source>
        <strain evidence="1">BECK_BY1</strain>
    </source>
</reference>
<proteinExistence type="predicted"/>
<protein>
    <recommendedName>
        <fullName evidence="2">Transposase</fullName>
    </recommendedName>
</protein>
<gene>
    <name evidence="1" type="ORF">BECKTUN1418D_GA0071000_11133</name>
</gene>